<dbReference type="FunFam" id="2.10.25.10:FF:000304">
    <property type="entry name" value="Integrin beta"/>
    <property type="match status" value="1"/>
</dbReference>
<keyword evidence="8" id="KW-0460">Magnesium</keyword>
<evidence type="ECO:0000256" key="8">
    <source>
        <dbReference type="ARBA" id="ARBA00022842"/>
    </source>
</evidence>
<dbReference type="GO" id="GO:0009986">
    <property type="term" value="C:cell surface"/>
    <property type="evidence" value="ECO:0007669"/>
    <property type="project" value="TreeGrafter"/>
</dbReference>
<evidence type="ECO:0000259" key="17">
    <source>
        <dbReference type="SMART" id="SM00187"/>
    </source>
</evidence>
<dbReference type="InterPro" id="IPR015812">
    <property type="entry name" value="Integrin_bsu"/>
</dbReference>
<dbReference type="PANTHER" id="PTHR10082">
    <property type="entry name" value="INTEGRIN BETA SUBUNIT"/>
    <property type="match status" value="1"/>
</dbReference>
<keyword evidence="6 16" id="KW-0732">Signal</keyword>
<feature type="domain" description="Integrin beta subunit VWA" evidence="17">
    <location>
        <begin position="30"/>
        <end position="449"/>
    </location>
</feature>
<keyword evidence="10" id="KW-1133">Transmembrane helix</keyword>
<keyword evidence="7" id="KW-0677">Repeat</keyword>
<dbReference type="Gene3D" id="3.30.1680.10">
    <property type="entry name" value="ligand-binding face of the semaphorins, domain 2"/>
    <property type="match status" value="1"/>
</dbReference>
<organism evidence="19 20">
    <name type="scientific">Chanos chanos</name>
    <name type="common">Milkfish</name>
    <name type="synonym">Mugil chanos</name>
    <dbReference type="NCBI Taxonomy" id="29144"/>
    <lineage>
        <taxon>Eukaryota</taxon>
        <taxon>Metazoa</taxon>
        <taxon>Chordata</taxon>
        <taxon>Craniata</taxon>
        <taxon>Vertebrata</taxon>
        <taxon>Euteleostomi</taxon>
        <taxon>Actinopterygii</taxon>
        <taxon>Neopterygii</taxon>
        <taxon>Teleostei</taxon>
        <taxon>Ostariophysi</taxon>
        <taxon>Gonorynchiformes</taxon>
        <taxon>Chanidae</taxon>
        <taxon>Chanos</taxon>
    </lineage>
</organism>
<dbReference type="Pfam" id="PF17205">
    <property type="entry name" value="PSI_integrin"/>
    <property type="match status" value="1"/>
</dbReference>
<dbReference type="InterPro" id="IPR013111">
    <property type="entry name" value="EGF_extracell"/>
</dbReference>
<keyword evidence="11 15" id="KW-0401">Integrin</keyword>
<evidence type="ECO:0000256" key="6">
    <source>
        <dbReference type="ARBA" id="ARBA00022729"/>
    </source>
</evidence>
<keyword evidence="3" id="KW-1003">Cell membrane</keyword>
<feature type="chain" id="PRO_5026797739" description="Integrin beta" evidence="16">
    <location>
        <begin position="24"/>
        <end position="619"/>
    </location>
</feature>
<evidence type="ECO:0000313" key="20">
    <source>
        <dbReference type="RefSeq" id="XP_030623550.1"/>
    </source>
</evidence>
<dbReference type="InterPro" id="IPR040622">
    <property type="entry name" value="EGF_integrin_1"/>
</dbReference>
<dbReference type="SMART" id="SM00423">
    <property type="entry name" value="PSI"/>
    <property type="match status" value="1"/>
</dbReference>
<dbReference type="InterPro" id="IPR002369">
    <property type="entry name" value="Integrin_bsu_VWA"/>
</dbReference>
<dbReference type="SMART" id="SM00187">
    <property type="entry name" value="INB"/>
    <property type="match status" value="1"/>
</dbReference>
<evidence type="ECO:0000256" key="4">
    <source>
        <dbReference type="ARBA" id="ARBA00022536"/>
    </source>
</evidence>
<dbReference type="InterPro" id="IPR057073">
    <property type="entry name" value="EGF_integrin_2"/>
</dbReference>
<dbReference type="Gene3D" id="2.60.40.1510">
    <property type="entry name" value="ntegrin, alpha v. Chain A, domain 3"/>
    <property type="match status" value="1"/>
</dbReference>
<dbReference type="FunFam" id="2.10.25.10:FF:000036">
    <property type="entry name" value="Integrin beta"/>
    <property type="match status" value="1"/>
</dbReference>
<keyword evidence="9 15" id="KW-0130">Cell adhesion</keyword>
<evidence type="ECO:0000256" key="5">
    <source>
        <dbReference type="ARBA" id="ARBA00022692"/>
    </source>
</evidence>
<dbReference type="Gene3D" id="2.10.25.10">
    <property type="entry name" value="Laminin"/>
    <property type="match status" value="4"/>
</dbReference>
<dbReference type="SUPFAM" id="SSF103575">
    <property type="entry name" value="Plexin repeat"/>
    <property type="match status" value="1"/>
</dbReference>
<keyword evidence="13" id="KW-1015">Disulfide bond</keyword>
<name>A0A6J2USV5_CHACN</name>
<keyword evidence="4" id="KW-0245">EGF-like domain</keyword>
<gene>
    <name evidence="20" type="primary">LOC115806830</name>
</gene>
<dbReference type="GO" id="GO:0008305">
    <property type="term" value="C:integrin complex"/>
    <property type="evidence" value="ECO:0007669"/>
    <property type="project" value="TreeGrafter"/>
</dbReference>
<dbReference type="GO" id="GO:0005178">
    <property type="term" value="F:integrin binding"/>
    <property type="evidence" value="ECO:0007669"/>
    <property type="project" value="TreeGrafter"/>
</dbReference>
<dbReference type="GO" id="GO:0033627">
    <property type="term" value="P:cell adhesion mediated by integrin"/>
    <property type="evidence" value="ECO:0007669"/>
    <property type="project" value="TreeGrafter"/>
</dbReference>
<reference evidence="20" key="1">
    <citation type="submission" date="2025-08" db="UniProtKB">
        <authorList>
            <consortium name="RefSeq"/>
        </authorList>
    </citation>
    <scope>IDENTIFICATION</scope>
</reference>
<keyword evidence="19" id="KW-1185">Reference proteome</keyword>
<dbReference type="InterPro" id="IPR032695">
    <property type="entry name" value="Integrin_dom_sf"/>
</dbReference>
<evidence type="ECO:0000256" key="9">
    <source>
        <dbReference type="ARBA" id="ARBA00022889"/>
    </source>
</evidence>
<evidence type="ECO:0000259" key="18">
    <source>
        <dbReference type="SMART" id="SM00423"/>
    </source>
</evidence>
<dbReference type="GO" id="GO:0007160">
    <property type="term" value="P:cell-matrix adhesion"/>
    <property type="evidence" value="ECO:0007669"/>
    <property type="project" value="TreeGrafter"/>
</dbReference>
<dbReference type="SUPFAM" id="SSF53300">
    <property type="entry name" value="vWA-like"/>
    <property type="match status" value="1"/>
</dbReference>
<keyword evidence="12" id="KW-0472">Membrane</keyword>
<evidence type="ECO:0000313" key="19">
    <source>
        <dbReference type="Proteomes" id="UP000504632"/>
    </source>
</evidence>
<evidence type="ECO:0000256" key="2">
    <source>
        <dbReference type="ARBA" id="ARBA00007449"/>
    </source>
</evidence>
<proteinExistence type="inferred from homology"/>
<evidence type="ECO:0000256" key="14">
    <source>
        <dbReference type="ARBA" id="ARBA00023180"/>
    </source>
</evidence>
<dbReference type="GO" id="GO:0098609">
    <property type="term" value="P:cell-cell adhesion"/>
    <property type="evidence" value="ECO:0007669"/>
    <property type="project" value="TreeGrafter"/>
</dbReference>
<dbReference type="GO" id="GO:0007229">
    <property type="term" value="P:integrin-mediated signaling pathway"/>
    <property type="evidence" value="ECO:0007669"/>
    <property type="project" value="UniProtKB-KW"/>
</dbReference>
<accession>A0A6J2USV5</accession>
<dbReference type="Pfam" id="PF18372">
    <property type="entry name" value="I-EGF_1"/>
    <property type="match status" value="1"/>
</dbReference>
<protein>
    <recommendedName>
        <fullName evidence="15">Integrin beta</fullName>
    </recommendedName>
</protein>
<evidence type="ECO:0000256" key="1">
    <source>
        <dbReference type="ARBA" id="ARBA00004251"/>
    </source>
</evidence>
<comment type="similarity">
    <text evidence="2 15">Belongs to the integrin beta chain family.</text>
</comment>
<evidence type="ECO:0000256" key="10">
    <source>
        <dbReference type="ARBA" id="ARBA00022989"/>
    </source>
</evidence>
<dbReference type="SUPFAM" id="SSF57196">
    <property type="entry name" value="EGF/Laminin"/>
    <property type="match status" value="1"/>
</dbReference>
<dbReference type="SUPFAM" id="SSF69179">
    <property type="entry name" value="Integrin domains"/>
    <property type="match status" value="1"/>
</dbReference>
<dbReference type="AlphaFoldDB" id="A0A6J2USV5"/>
<feature type="domain" description="PSI" evidence="18">
    <location>
        <begin position="24"/>
        <end position="71"/>
    </location>
</feature>
<dbReference type="PANTHER" id="PTHR10082:SF36">
    <property type="entry name" value="INTEGRIN BETA-7"/>
    <property type="match status" value="1"/>
</dbReference>
<comment type="subcellular location">
    <subcellularLocation>
        <location evidence="1 15">Cell membrane</location>
        <topology evidence="1 15">Single-pass type I membrane protein</topology>
    </subcellularLocation>
</comment>
<evidence type="ECO:0000256" key="13">
    <source>
        <dbReference type="ARBA" id="ARBA00023157"/>
    </source>
</evidence>
<dbReference type="Gene3D" id="3.40.50.410">
    <property type="entry name" value="von Willebrand factor, type A domain"/>
    <property type="match status" value="1"/>
</dbReference>
<dbReference type="Pfam" id="PF07974">
    <property type="entry name" value="EGF_2"/>
    <property type="match status" value="1"/>
</dbReference>
<keyword evidence="5 15" id="KW-0812">Transmembrane</keyword>
<dbReference type="InterPro" id="IPR036465">
    <property type="entry name" value="vWFA_dom_sf"/>
</dbReference>
<evidence type="ECO:0000256" key="12">
    <source>
        <dbReference type="ARBA" id="ARBA00023136"/>
    </source>
</evidence>
<keyword evidence="14" id="KW-0325">Glycoprotein</keyword>
<evidence type="ECO:0000256" key="3">
    <source>
        <dbReference type="ARBA" id="ARBA00022475"/>
    </source>
</evidence>
<dbReference type="GO" id="GO:0005925">
    <property type="term" value="C:focal adhesion"/>
    <property type="evidence" value="ECO:0007669"/>
    <property type="project" value="TreeGrafter"/>
</dbReference>
<dbReference type="Pfam" id="PF23105">
    <property type="entry name" value="EGF_integrin"/>
    <property type="match status" value="1"/>
</dbReference>
<evidence type="ECO:0000256" key="7">
    <source>
        <dbReference type="ARBA" id="ARBA00022737"/>
    </source>
</evidence>
<dbReference type="InParanoid" id="A0A6J2USV5"/>
<evidence type="ECO:0000256" key="16">
    <source>
        <dbReference type="SAM" id="SignalP"/>
    </source>
</evidence>
<sequence length="619" mass="68758">MTNWLWQTVTLLLLYSQLGGTDGRCQHQPTCSECLRISGCAWCKQRGFLQREERNERRCDTVENLRRRNCSEVINPKPGAYKLRDKELESRQGSVVQLRPQETHLRLRVGKPQTFKVVFKRAEGYPIDLYYLMDLSYSMKDDLEKVKTLGWQIVVTMKNVTNAVRIGFGSFVEKVTDPFVDMTPSKLAHPCVRKSLPCQPSFSFQNVLKLTDNVEEFEKRVSKQNISSNLDNAESGLDAVMQIAVCQHAIGWNDVTRLLVYTSDGPYHLAGDGKIAGIYLPNDGKCHLSRDGFYEKDTLYDYPSVGHLSEVLSANNIKLIFAVTKNSLEKYQELSKLIPQSVVGVLAEDSGNVVQLISDAYANLTSTLILEHRNAPAGVHISYNTQCSDGTHSRGQKRGECTKVGINEQVNFTVTVTSMGCLPRNESFIIKVQGLNEELLVTLETLCDCVCNDTEEQSSDCNGKGTFTCGVCSCDEGYTGKTCECERKQNTHSILALEEMCIHPNSTLACSGRGTCLCGHCTCGAHHRGQYCQCDDLSCNRHNNLLCGGNGKCDCGMCECFSNYSGSACECSTLTDQCQTGNGGICSHHGQCECNQCKCHPGFSGKYCTELQNRCQKYT</sequence>
<dbReference type="FunFam" id="3.40.50.410:FF:000002">
    <property type="entry name" value="Integrin beta"/>
    <property type="match status" value="1"/>
</dbReference>
<dbReference type="OrthoDB" id="410592at2759"/>
<evidence type="ECO:0000256" key="15">
    <source>
        <dbReference type="RuleBase" id="RU000633"/>
    </source>
</evidence>
<dbReference type="GO" id="GO:0050900">
    <property type="term" value="P:leukocyte migration"/>
    <property type="evidence" value="ECO:0007669"/>
    <property type="project" value="TreeGrafter"/>
</dbReference>
<dbReference type="InterPro" id="IPR033760">
    <property type="entry name" value="Integrin_beta_N"/>
</dbReference>
<dbReference type="PROSITE" id="PS52047">
    <property type="entry name" value="I_EGF_2"/>
    <property type="match status" value="1"/>
</dbReference>
<dbReference type="Proteomes" id="UP000504632">
    <property type="component" value="Chromosome 3"/>
</dbReference>
<dbReference type="Pfam" id="PF00362">
    <property type="entry name" value="Integrin_beta"/>
    <property type="match status" value="1"/>
</dbReference>
<evidence type="ECO:0000256" key="11">
    <source>
        <dbReference type="ARBA" id="ARBA00023037"/>
    </source>
</evidence>
<dbReference type="InterPro" id="IPR016201">
    <property type="entry name" value="PSI"/>
</dbReference>
<dbReference type="PRINTS" id="PR01186">
    <property type="entry name" value="INTEGRINB"/>
</dbReference>
<dbReference type="GeneID" id="115806830"/>
<dbReference type="RefSeq" id="XP_030623550.1">
    <property type="nucleotide sequence ID" value="XM_030767690.1"/>
</dbReference>
<feature type="signal peptide" evidence="16">
    <location>
        <begin position="1"/>
        <end position="23"/>
    </location>
</feature>